<protein>
    <recommendedName>
        <fullName evidence="1">Protein kinase domain-containing protein</fullName>
    </recommendedName>
</protein>
<name>A0A654FM92_ARATH</name>
<dbReference type="SUPFAM" id="SSF56112">
    <property type="entry name" value="Protein kinase-like (PK-like)"/>
    <property type="match status" value="1"/>
</dbReference>
<dbReference type="InterPro" id="IPR000719">
    <property type="entry name" value="Prot_kinase_dom"/>
</dbReference>
<dbReference type="AlphaFoldDB" id="A0A654FM92"/>
<sequence length="76" mass="8428">MAPELIGGRLVDFAVDIWAFGCSVLEMLTGKTVWGEHGDLVHDDWVDLIGHSDLTPQISTRLSAEAQDFLMRCLVK</sequence>
<dbReference type="EMBL" id="CACRSJ010000109">
    <property type="protein sequence ID" value="VYS61843.1"/>
    <property type="molecule type" value="Genomic_DNA"/>
</dbReference>
<accession>A0A654FM92</accession>
<evidence type="ECO:0000313" key="3">
    <source>
        <dbReference type="Proteomes" id="UP000426265"/>
    </source>
</evidence>
<dbReference type="InterPro" id="IPR011009">
    <property type="entry name" value="Kinase-like_dom_sf"/>
</dbReference>
<evidence type="ECO:0000313" key="2">
    <source>
        <dbReference type="EMBL" id="VYS61843.1"/>
    </source>
</evidence>
<dbReference type="PANTHER" id="PTHR48011:SF85">
    <property type="entry name" value="PROTEIN KINASE SUPERFAMILY PROTEIN"/>
    <property type="match status" value="1"/>
</dbReference>
<dbReference type="Gene3D" id="1.10.510.10">
    <property type="entry name" value="Transferase(Phosphotransferase) domain 1"/>
    <property type="match status" value="1"/>
</dbReference>
<dbReference type="InterPro" id="IPR052751">
    <property type="entry name" value="Plant_MAPKKK"/>
</dbReference>
<dbReference type="Pfam" id="PF00069">
    <property type="entry name" value="Pkinase"/>
    <property type="match status" value="1"/>
</dbReference>
<dbReference type="Proteomes" id="UP000426265">
    <property type="component" value="Unassembled WGS sequence"/>
</dbReference>
<dbReference type="PROSITE" id="PS50011">
    <property type="entry name" value="PROTEIN_KINASE_DOM"/>
    <property type="match status" value="1"/>
</dbReference>
<dbReference type="GO" id="GO:0005524">
    <property type="term" value="F:ATP binding"/>
    <property type="evidence" value="ECO:0007669"/>
    <property type="project" value="InterPro"/>
</dbReference>
<proteinExistence type="predicted"/>
<evidence type="ECO:0000259" key="1">
    <source>
        <dbReference type="PROSITE" id="PS50011"/>
    </source>
</evidence>
<dbReference type="GO" id="GO:0004672">
    <property type="term" value="F:protein kinase activity"/>
    <property type="evidence" value="ECO:0007669"/>
    <property type="project" value="InterPro"/>
</dbReference>
<dbReference type="PANTHER" id="PTHR48011">
    <property type="entry name" value="CCR4-NOT TRANSCRIPTIONAL COMPLEX SUBUNIT CAF120-RELATED"/>
    <property type="match status" value="1"/>
</dbReference>
<reference evidence="2 3" key="1">
    <citation type="submission" date="2019-11" db="EMBL/GenBank/DDBJ databases">
        <authorList>
            <person name="Jiao W.-B."/>
            <person name="Schneeberger K."/>
        </authorList>
    </citation>
    <scope>NUCLEOTIDE SEQUENCE [LARGE SCALE GENOMIC DNA]</scope>
    <source>
        <strain evidence="3">cv. An-1</strain>
    </source>
</reference>
<gene>
    <name evidence="2" type="ORF">AN1_LOCUS17272</name>
</gene>
<organism evidence="2 3">
    <name type="scientific">Arabidopsis thaliana</name>
    <name type="common">Mouse-ear cress</name>
    <dbReference type="NCBI Taxonomy" id="3702"/>
    <lineage>
        <taxon>Eukaryota</taxon>
        <taxon>Viridiplantae</taxon>
        <taxon>Streptophyta</taxon>
        <taxon>Embryophyta</taxon>
        <taxon>Tracheophyta</taxon>
        <taxon>Spermatophyta</taxon>
        <taxon>Magnoliopsida</taxon>
        <taxon>eudicotyledons</taxon>
        <taxon>Gunneridae</taxon>
        <taxon>Pentapetalae</taxon>
        <taxon>rosids</taxon>
        <taxon>malvids</taxon>
        <taxon>Brassicales</taxon>
        <taxon>Brassicaceae</taxon>
        <taxon>Camelineae</taxon>
        <taxon>Arabidopsis</taxon>
    </lineage>
</organism>
<feature type="domain" description="Protein kinase" evidence="1">
    <location>
        <begin position="1"/>
        <end position="76"/>
    </location>
</feature>